<gene>
    <name evidence="2" type="ORF">AXG93_2543s1080</name>
</gene>
<dbReference type="InterPro" id="IPR005049">
    <property type="entry name" value="STL-like"/>
</dbReference>
<comment type="caution">
    <text evidence="2">The sequence shown here is derived from an EMBL/GenBank/DDBJ whole genome shotgun (WGS) entry which is preliminary data.</text>
</comment>
<keyword evidence="3" id="KW-1185">Reference proteome</keyword>
<evidence type="ECO:0000256" key="1">
    <source>
        <dbReference type="SAM" id="Phobius"/>
    </source>
</evidence>
<feature type="transmembrane region" description="Helical" evidence="1">
    <location>
        <begin position="71"/>
        <end position="90"/>
    </location>
</feature>
<organism evidence="2 3">
    <name type="scientific">Marchantia polymorpha subsp. ruderalis</name>
    <dbReference type="NCBI Taxonomy" id="1480154"/>
    <lineage>
        <taxon>Eukaryota</taxon>
        <taxon>Viridiplantae</taxon>
        <taxon>Streptophyta</taxon>
        <taxon>Embryophyta</taxon>
        <taxon>Marchantiophyta</taxon>
        <taxon>Marchantiopsida</taxon>
        <taxon>Marchantiidae</taxon>
        <taxon>Marchantiales</taxon>
        <taxon>Marchantiaceae</taxon>
        <taxon>Marchantia</taxon>
    </lineage>
</organism>
<protein>
    <submittedName>
        <fullName evidence="2">Uncharacterized protein</fullName>
    </submittedName>
</protein>
<dbReference type="EMBL" id="LVLJ01003403">
    <property type="protein sequence ID" value="OAE21549.1"/>
    <property type="molecule type" value="Genomic_DNA"/>
</dbReference>
<reference evidence="2" key="1">
    <citation type="submission" date="2016-03" db="EMBL/GenBank/DDBJ databases">
        <title>Mechanisms controlling the formation of the plant cell surface in tip-growing cells are functionally conserved among land plants.</title>
        <authorList>
            <person name="Honkanen S."/>
            <person name="Jones V.A."/>
            <person name="Morieri G."/>
            <person name="Champion C."/>
            <person name="Hetherington A.J."/>
            <person name="Kelly S."/>
            <person name="Saint-Marcoux D."/>
            <person name="Proust H."/>
            <person name="Prescott H."/>
            <person name="Dolan L."/>
        </authorList>
    </citation>
    <scope>NUCLEOTIDE SEQUENCE [LARGE SCALE GENOMIC DNA]</scope>
    <source>
        <tissue evidence="2">Whole gametophyte</tissue>
    </source>
</reference>
<sequence length="848" mass="96542">MIVQARGRKGGINGSAEEKKGLVEDSDAEGEDFELEEGVKVEKDTVFSIQSKKNTSYAWASVGWGYFMNNLAKIILVFFTILSVVILLLVRNRGEEAALICIEEVSKELEVVPYPKVDFKLVKQAKDYTRFSAVNAEQWIIVSVSGPPTPEVEAFTKLKGWQVLAIAISDAPAEWRLANAIFLSLDQQAQLGYRINRFLPYNSYIRKNIGYLFAIQHGAKKIYDADEKASLLHDDLSKVFDLQLSGAGSRREAVLQYRYFDNRKIVNPFIHFGQRSVWPRGLPLESVSEISPEIWYAEVNGGRQYIQQSLANGLPDVDSIFYYTRKSQAVAFDIQFDSFAPPVTLPQGYMAPVNALNTLFHPSAFWALLLPVSVGSKTADIVRGYWGQRLLWEVGGMLGVYPPTIRRKDTLEPILFEQEKDLHAKVDKLVSFLLRWRSNKSTLFEKILHLSHSMTEEGMWTIQDLHLTTAWVQDLVSVGYNEPRVLSHELERNRSSWSNLGHQQFLPHTFSAPYLGVEDLSGMASSMADLTRWRHFWGNIVLILECVGPSDHTVFGWRMFYARLFKHVVILGPEENLDLGVEKVTWQSYKKAIPILTGNPLELKSTVKFTGSRNLSVVRASCIYKLSCFEDSMSKAVEGLVYYSASVLQGIFDRYPNADGFLMIKDDVVLNYWNLLNADKKKLWNVHKVPVAWQSIGFNDTGKEWFHSDVTKQNVQKAIKSMPPKFRQSYRKVKDDGHFVMSPSDLYYVPQSYVNDFITLITPANNAQLRPEVAIPLIFQAMEKPDNYDHAALSSMLYFDERKKFDPAALYRTDLDAVHPWRPNNEAELARLFKSVGKVDAHLLDAFD</sequence>
<name>A0A176VKR0_MARPO</name>
<dbReference type="AlphaFoldDB" id="A0A176VKR0"/>
<evidence type="ECO:0000313" key="2">
    <source>
        <dbReference type="EMBL" id="OAE21549.1"/>
    </source>
</evidence>
<evidence type="ECO:0000313" key="3">
    <source>
        <dbReference type="Proteomes" id="UP000077202"/>
    </source>
</evidence>
<proteinExistence type="predicted"/>
<keyword evidence="1" id="KW-1133">Transmembrane helix</keyword>
<dbReference type="PANTHER" id="PTHR31362:SF0">
    <property type="entry name" value="EXOSTOSIN DOMAIN-CONTAINING PROTEIN-RELATED"/>
    <property type="match status" value="1"/>
</dbReference>
<keyword evidence="1" id="KW-0812">Transmembrane</keyword>
<accession>A0A176VKR0</accession>
<dbReference type="PANTHER" id="PTHR31362">
    <property type="entry name" value="GLYCOSYLTRANSFERASE STELLO1-RELATED"/>
    <property type="match status" value="1"/>
</dbReference>
<keyword evidence="1" id="KW-0472">Membrane</keyword>
<dbReference type="Proteomes" id="UP000077202">
    <property type="component" value="Unassembled WGS sequence"/>
</dbReference>